<organism evidence="2">
    <name type="scientific">uncultured Gemmatimonadota bacterium</name>
    <dbReference type="NCBI Taxonomy" id="203437"/>
    <lineage>
        <taxon>Bacteria</taxon>
        <taxon>Pseudomonadati</taxon>
        <taxon>Gemmatimonadota</taxon>
        <taxon>environmental samples</taxon>
    </lineage>
</organism>
<feature type="region of interest" description="Disordered" evidence="1">
    <location>
        <begin position="1"/>
        <end position="64"/>
    </location>
</feature>
<feature type="non-terminal residue" evidence="2">
    <location>
        <position position="1"/>
    </location>
</feature>
<feature type="compositionally biased region" description="Gly residues" evidence="1">
    <location>
        <begin position="8"/>
        <end position="18"/>
    </location>
</feature>
<feature type="compositionally biased region" description="Basic and acidic residues" evidence="1">
    <location>
        <begin position="40"/>
        <end position="53"/>
    </location>
</feature>
<reference evidence="2" key="1">
    <citation type="submission" date="2020-02" db="EMBL/GenBank/DDBJ databases">
        <authorList>
            <person name="Meier V. D."/>
        </authorList>
    </citation>
    <scope>NUCLEOTIDE SEQUENCE</scope>
    <source>
        <strain evidence="2">AVDCRST_MAG89</strain>
    </source>
</reference>
<gene>
    <name evidence="2" type="ORF">AVDCRST_MAG89-4537</name>
</gene>
<feature type="non-terminal residue" evidence="2">
    <location>
        <position position="118"/>
    </location>
</feature>
<feature type="compositionally biased region" description="Low complexity" evidence="1">
    <location>
        <begin position="54"/>
        <end position="63"/>
    </location>
</feature>
<proteinExistence type="predicted"/>
<protein>
    <submittedName>
        <fullName evidence="2">Uncharacterized protein</fullName>
    </submittedName>
</protein>
<name>A0A6J4MYT0_9BACT</name>
<evidence type="ECO:0000256" key="1">
    <source>
        <dbReference type="SAM" id="MobiDB-lite"/>
    </source>
</evidence>
<sequence length="118" mass="11962">GARAQPGGRAGAGGGVPGAAGRIGHRAPHPLLRGGRGHRRAADRGCHADDGPVRRAALGALRRQGVRRRRTVLRHGGCGPGRAVSPRLADGRVRQEVLPLPFADGRNAGRTASGAGGV</sequence>
<dbReference type="AlphaFoldDB" id="A0A6J4MYT0"/>
<evidence type="ECO:0000313" key="2">
    <source>
        <dbReference type="EMBL" id="CAA9370289.1"/>
    </source>
</evidence>
<accession>A0A6J4MYT0</accession>
<dbReference type="EMBL" id="CADCTV010000951">
    <property type="protein sequence ID" value="CAA9370289.1"/>
    <property type="molecule type" value="Genomic_DNA"/>
</dbReference>